<evidence type="ECO:0000259" key="10">
    <source>
        <dbReference type="Pfam" id="PF02602"/>
    </source>
</evidence>
<evidence type="ECO:0000313" key="12">
    <source>
        <dbReference type="Proteomes" id="UP000249134"/>
    </source>
</evidence>
<dbReference type="GO" id="GO:0006782">
    <property type="term" value="P:protoporphyrinogen IX biosynthetic process"/>
    <property type="evidence" value="ECO:0007669"/>
    <property type="project" value="UniProtKB-UniRule"/>
</dbReference>
<evidence type="ECO:0000256" key="7">
    <source>
        <dbReference type="ARBA" id="ARBA00040167"/>
    </source>
</evidence>
<dbReference type="Proteomes" id="UP000249134">
    <property type="component" value="Chromosome 1"/>
</dbReference>
<gene>
    <name evidence="11" type="ORF">NCTC4824_01532</name>
</gene>
<comment type="similarity">
    <text evidence="2 9">Belongs to the uroporphyrinogen-III synthase family.</text>
</comment>
<evidence type="ECO:0000256" key="4">
    <source>
        <dbReference type="ARBA" id="ARBA00023239"/>
    </source>
</evidence>
<comment type="catalytic activity">
    <reaction evidence="8 9">
        <text>hydroxymethylbilane = uroporphyrinogen III + H2O</text>
        <dbReference type="Rhea" id="RHEA:18965"/>
        <dbReference type="ChEBI" id="CHEBI:15377"/>
        <dbReference type="ChEBI" id="CHEBI:57308"/>
        <dbReference type="ChEBI" id="CHEBI:57845"/>
        <dbReference type="EC" id="4.2.1.75"/>
    </reaction>
</comment>
<comment type="function">
    <text evidence="6 9">Catalyzes cyclization of the linear tetrapyrrole, hydroxymethylbilane, to the macrocyclic uroporphyrinogen III.</text>
</comment>
<evidence type="ECO:0000256" key="3">
    <source>
        <dbReference type="ARBA" id="ARBA00013109"/>
    </source>
</evidence>
<feature type="domain" description="Tetrapyrrole biosynthesis uroporphyrinogen III synthase" evidence="10">
    <location>
        <begin position="30"/>
        <end position="253"/>
    </location>
</feature>
<accession>A0A2X4YVH0</accession>
<dbReference type="GO" id="GO:0004852">
    <property type="term" value="F:uroporphyrinogen-III synthase activity"/>
    <property type="evidence" value="ECO:0007669"/>
    <property type="project" value="UniProtKB-UniRule"/>
</dbReference>
<evidence type="ECO:0000313" key="11">
    <source>
        <dbReference type="EMBL" id="SQI55785.1"/>
    </source>
</evidence>
<proteinExistence type="inferred from homology"/>
<sequence>MKNDQLPLAGRHVLITRGSNQGEKFCMDVASAGGIPYMVPLIDFRAHEDINAPNFINQIAQYDWIIFTSKNGVDYFFQHINGHIDPSILRRSHIQFAVVGEKTREALDRYNIPSRFMPNVYTAEDFSREYFEQELTAKKVLIPKGNLASKTIAEGFRSHNIVADEWIVYDTYYPTKNTDKLVRLLSEDRLDVVAFTSPSTFNHFNKIIEEYHIDFRTKKLKIASIGTVTKRTVEQAGFEVSICPDTFTIDSMFVELCDYFAEKAKEGKNSNGQD</sequence>
<dbReference type="AlphaFoldDB" id="A0A2X4YVH0"/>
<dbReference type="KEGG" id="blen:NCTC4824_01532"/>
<dbReference type="EMBL" id="LS483476">
    <property type="protein sequence ID" value="SQI55785.1"/>
    <property type="molecule type" value="Genomic_DNA"/>
</dbReference>
<evidence type="ECO:0000256" key="1">
    <source>
        <dbReference type="ARBA" id="ARBA00004772"/>
    </source>
</evidence>
<dbReference type="UniPathway" id="UPA00251">
    <property type="reaction ID" value="UER00320"/>
</dbReference>
<dbReference type="CDD" id="cd06578">
    <property type="entry name" value="HemD"/>
    <property type="match status" value="1"/>
</dbReference>
<keyword evidence="5 9" id="KW-0627">Porphyrin biosynthesis</keyword>
<evidence type="ECO:0000256" key="5">
    <source>
        <dbReference type="ARBA" id="ARBA00023244"/>
    </source>
</evidence>
<comment type="pathway">
    <text evidence="1 9">Porphyrin-containing compound metabolism; protoporphyrin-IX biosynthesis; coproporphyrinogen-III from 5-aminolevulinate: step 3/4.</text>
</comment>
<dbReference type="Gene3D" id="3.40.50.10090">
    <property type="match status" value="2"/>
</dbReference>
<dbReference type="SUPFAM" id="SSF69618">
    <property type="entry name" value="HemD-like"/>
    <property type="match status" value="1"/>
</dbReference>
<organism evidence="11 12">
    <name type="scientific">Lederbergia lenta</name>
    <name type="common">Bacillus lentus</name>
    <dbReference type="NCBI Taxonomy" id="1467"/>
    <lineage>
        <taxon>Bacteria</taxon>
        <taxon>Bacillati</taxon>
        <taxon>Bacillota</taxon>
        <taxon>Bacilli</taxon>
        <taxon>Bacillales</taxon>
        <taxon>Bacillaceae</taxon>
        <taxon>Lederbergia</taxon>
    </lineage>
</organism>
<dbReference type="PANTHER" id="PTHR38042:SF1">
    <property type="entry name" value="UROPORPHYRINOGEN-III SYNTHASE, CHLOROPLASTIC"/>
    <property type="match status" value="1"/>
</dbReference>
<dbReference type="InterPro" id="IPR036108">
    <property type="entry name" value="4pyrrol_syn_uPrphyn_synt_sf"/>
</dbReference>
<keyword evidence="4 9" id="KW-0456">Lyase</keyword>
<name>A0A2X4YVH0_LEDLE</name>
<evidence type="ECO:0000256" key="9">
    <source>
        <dbReference type="RuleBase" id="RU366031"/>
    </source>
</evidence>
<dbReference type="InterPro" id="IPR039793">
    <property type="entry name" value="UROS/Hem4"/>
</dbReference>
<dbReference type="STRING" id="1348624.GCA_001591545_00619"/>
<dbReference type="RefSeq" id="WP_082788562.1">
    <property type="nucleotide sequence ID" value="NZ_CBCSGM010000001.1"/>
</dbReference>
<dbReference type="Pfam" id="PF02602">
    <property type="entry name" value="HEM4"/>
    <property type="match status" value="1"/>
</dbReference>
<dbReference type="EC" id="4.2.1.75" evidence="3 9"/>
<dbReference type="GO" id="GO:0006780">
    <property type="term" value="P:uroporphyrinogen III biosynthetic process"/>
    <property type="evidence" value="ECO:0007669"/>
    <property type="project" value="UniProtKB-UniRule"/>
</dbReference>
<evidence type="ECO:0000256" key="6">
    <source>
        <dbReference type="ARBA" id="ARBA00037589"/>
    </source>
</evidence>
<dbReference type="PANTHER" id="PTHR38042">
    <property type="entry name" value="UROPORPHYRINOGEN-III SYNTHASE, CHLOROPLASTIC"/>
    <property type="match status" value="1"/>
</dbReference>
<protein>
    <recommendedName>
        <fullName evidence="7 9">Uroporphyrinogen-III synthase</fullName>
        <ecNumber evidence="3 9">4.2.1.75</ecNumber>
    </recommendedName>
</protein>
<evidence type="ECO:0000256" key="8">
    <source>
        <dbReference type="ARBA" id="ARBA00048617"/>
    </source>
</evidence>
<evidence type="ECO:0000256" key="2">
    <source>
        <dbReference type="ARBA" id="ARBA00008133"/>
    </source>
</evidence>
<keyword evidence="12" id="KW-1185">Reference proteome</keyword>
<reference evidence="11 12" key="1">
    <citation type="submission" date="2018-06" db="EMBL/GenBank/DDBJ databases">
        <authorList>
            <consortium name="Pathogen Informatics"/>
            <person name="Doyle S."/>
        </authorList>
    </citation>
    <scope>NUCLEOTIDE SEQUENCE [LARGE SCALE GENOMIC DNA]</scope>
    <source>
        <strain evidence="11 12">NCTC4824</strain>
    </source>
</reference>
<dbReference type="InterPro" id="IPR003754">
    <property type="entry name" value="4pyrrol_synth_uPrphyn_synth"/>
</dbReference>